<proteinExistence type="predicted"/>
<dbReference type="Pfam" id="PF13416">
    <property type="entry name" value="SBP_bac_8"/>
    <property type="match status" value="1"/>
</dbReference>
<organism evidence="3 4">
    <name type="scientific">Brucella intermedia LMG 3301</name>
    <dbReference type="NCBI Taxonomy" id="641118"/>
    <lineage>
        <taxon>Bacteria</taxon>
        <taxon>Pseudomonadati</taxon>
        <taxon>Pseudomonadota</taxon>
        <taxon>Alphaproteobacteria</taxon>
        <taxon>Hyphomicrobiales</taxon>
        <taxon>Brucellaceae</taxon>
        <taxon>Brucella/Ochrobactrum group</taxon>
        <taxon>Brucella</taxon>
    </lineage>
</organism>
<dbReference type="SUPFAM" id="SSF53850">
    <property type="entry name" value="Periplasmic binding protein-like II"/>
    <property type="match status" value="1"/>
</dbReference>
<evidence type="ECO:0000256" key="1">
    <source>
        <dbReference type="ARBA" id="ARBA00022729"/>
    </source>
</evidence>
<dbReference type="CDD" id="cd13589">
    <property type="entry name" value="PBP2_polyamine_RpCGA009"/>
    <property type="match status" value="1"/>
</dbReference>
<evidence type="ECO:0000256" key="2">
    <source>
        <dbReference type="ARBA" id="ARBA00022764"/>
    </source>
</evidence>
<evidence type="ECO:0000313" key="3">
    <source>
        <dbReference type="EMBL" id="EEQ93634.1"/>
    </source>
</evidence>
<name>C4WLT4_9HYPH</name>
<dbReference type="AlphaFoldDB" id="C4WLT4"/>
<dbReference type="HOGENOM" id="CLU_026974_8_0_5"/>
<gene>
    <name evidence="3" type="ORF">OINT_2000803</name>
</gene>
<keyword evidence="2" id="KW-0574">Periplasm</keyword>
<accession>C4WLT4</accession>
<sequence length="383" mass="42026">MHCRATTILPATNDQASMAHYNNVGNNPSNQNGNMSMKIARLALMGGLLATALDTGSATARDLTVVSWGGNYQDAQREIYFKPFSEKIGKPLLDESWDGGYGVVQAKVKAGKPNWDVVQVEAEELALGCADGLYEKIDWDKLGGKDKFLDSAVNDCGVGAIVWSTAIAYNADKLKDGPQSWADFWDVKKFPGKRSLRKGAKYTLEFALLADGVSKDEIYDVLSTPEGVDRAFKKLDELKPNIVWWEAGAQPLQLLASDEVVMASAYNGRITGINRSEGKNFKVVWPGSIYAVDSWVILKDAENKDVGLDFIAFASQPENQVKLPKYVAYGLPNKEAASKVPAEFASDLPTAEANLKDSLPLNVDFWIDNSEELTKRFNAWLAQ</sequence>
<comment type="caution">
    <text evidence="3">The sequence shown here is derived from an EMBL/GenBank/DDBJ whole genome shotgun (WGS) entry which is preliminary data.</text>
</comment>
<keyword evidence="1" id="KW-0732">Signal</keyword>
<dbReference type="InterPro" id="IPR006059">
    <property type="entry name" value="SBP"/>
</dbReference>
<dbReference type="EMBL" id="ACQA01000002">
    <property type="protein sequence ID" value="EEQ93634.1"/>
    <property type="molecule type" value="Genomic_DNA"/>
</dbReference>
<reference evidence="3 4" key="1">
    <citation type="submission" date="2009-05" db="EMBL/GenBank/DDBJ databases">
        <authorList>
            <person name="Setubal J.C."/>
            <person name="Boyle S."/>
            <person name="Crasta O.R."/>
            <person name="Gillespie J.J."/>
            <person name="Kenyon R.W."/>
            <person name="Lu J."/>
            <person name="Mane S."/>
            <person name="Nagrani S."/>
            <person name="Shallom J.M."/>
            <person name="Shallom S."/>
            <person name="Shukla M."/>
            <person name="Snyder E.E."/>
            <person name="Sobral B.W."/>
            <person name="Wattam A.R."/>
            <person name="Will R."/>
            <person name="Williams K."/>
            <person name="Yoo H."/>
            <person name="Munk C."/>
            <person name="Tapia R."/>
            <person name="Green L."/>
            <person name="Rogers Y."/>
            <person name="Detter J.C."/>
            <person name="Bruce D."/>
            <person name="Brettin T.S."/>
            <person name="Tsolis R."/>
        </authorList>
    </citation>
    <scope>NUCLEOTIDE SEQUENCE [LARGE SCALE GENOMIC DNA]</scope>
    <source>
        <strain evidence="3 4">LMG 3301</strain>
    </source>
</reference>
<dbReference type="PANTHER" id="PTHR30222">
    <property type="entry name" value="SPERMIDINE/PUTRESCINE-BINDING PERIPLASMIC PROTEIN"/>
    <property type="match status" value="1"/>
</dbReference>
<dbReference type="Proteomes" id="UP000004386">
    <property type="component" value="Unassembled WGS sequence"/>
</dbReference>
<evidence type="ECO:0000313" key="4">
    <source>
        <dbReference type="Proteomes" id="UP000004386"/>
    </source>
</evidence>
<dbReference type="Gene3D" id="3.40.190.10">
    <property type="entry name" value="Periplasmic binding protein-like II"/>
    <property type="match status" value="2"/>
</dbReference>
<protein>
    <submittedName>
        <fullName evidence="3">Extracellular solute-binding protein</fullName>
    </submittedName>
</protein>
<dbReference type="PANTHER" id="PTHR30222:SF2">
    <property type="entry name" value="ABC TRANSPORTER SUBSTRATE-BINDING PROTEIN"/>
    <property type="match status" value="1"/>
</dbReference>